<feature type="transmembrane region" description="Helical" evidence="1">
    <location>
        <begin position="529"/>
        <end position="550"/>
    </location>
</feature>
<keyword evidence="3" id="KW-1185">Reference proteome</keyword>
<evidence type="ECO:0000256" key="1">
    <source>
        <dbReference type="SAM" id="Phobius"/>
    </source>
</evidence>
<dbReference type="AlphaFoldDB" id="A0A2A2EHH1"/>
<feature type="transmembrane region" description="Helical" evidence="1">
    <location>
        <begin position="132"/>
        <end position="156"/>
    </location>
</feature>
<feature type="transmembrane region" description="Helical" evidence="1">
    <location>
        <begin position="443"/>
        <end position="464"/>
    </location>
</feature>
<dbReference type="OrthoDB" id="3261041at2"/>
<evidence type="ECO:0000313" key="3">
    <source>
        <dbReference type="Proteomes" id="UP000218399"/>
    </source>
</evidence>
<keyword evidence="1" id="KW-1133">Transmembrane helix</keyword>
<accession>A0A2A2EHH1</accession>
<gene>
    <name evidence="2" type="ORF">B1526_0540</name>
</gene>
<comment type="caution">
    <text evidence="2">The sequence shown here is derived from an EMBL/GenBank/DDBJ whole genome shotgun (WGS) entry which is preliminary data.</text>
</comment>
<proteinExistence type="predicted"/>
<feature type="transmembrane region" description="Helical" evidence="1">
    <location>
        <begin position="273"/>
        <end position="291"/>
    </location>
</feature>
<feature type="transmembrane region" description="Helical" evidence="1">
    <location>
        <begin position="366"/>
        <end position="388"/>
    </location>
</feature>
<dbReference type="Proteomes" id="UP000218399">
    <property type="component" value="Unassembled WGS sequence"/>
</dbReference>
<protein>
    <submittedName>
        <fullName evidence="2">ABC transporter permease</fullName>
    </submittedName>
</protein>
<feature type="transmembrane region" description="Helical" evidence="1">
    <location>
        <begin position="52"/>
        <end position="78"/>
    </location>
</feature>
<dbReference type="EMBL" id="MVOH01000006">
    <property type="protein sequence ID" value="PAU68355.1"/>
    <property type="molecule type" value="Genomic_DNA"/>
</dbReference>
<feature type="transmembrane region" description="Helical" evidence="1">
    <location>
        <begin position="163"/>
        <end position="185"/>
    </location>
</feature>
<feature type="transmembrane region" description="Helical" evidence="1">
    <location>
        <begin position="343"/>
        <end position="360"/>
    </location>
</feature>
<feature type="transmembrane region" description="Helical" evidence="1">
    <location>
        <begin position="414"/>
        <end position="437"/>
    </location>
</feature>
<feature type="transmembrane region" description="Helical" evidence="1">
    <location>
        <begin position="501"/>
        <end position="523"/>
    </location>
</feature>
<sequence length="572" mass="60520">MSVATPSTASGDRSATSAPVAQNPMAPVAIGTFVRLRWAITTGTMRRSVWQLVGFIVTVIIAAGCVISALVGGIVLGMQADPLVGVVLRIAMPLGGSFAIVFAILIQLMIVGENSTMTPDNFAIYGIDDRRLTTGLIAAGIAGPAGLTVLASLLLFAPAYLRLGAAAVAAAVLSAFAVIITATLLSKATLSLFSVLVRSQTGKNLFYIIMMVLIIVIAEIPSMTVASFDSPDAFATAFSVANLTAIASAFGWTPFGAPFMLPFDAAAGAWGRFALHMLIIAATCAACYWLTMWCLRYARTHADAVSGGKAEKGIGMFERMPDSPSGAVSARLLCMLRRDPRQSVLFVMPVLIVIIFAVMGRQIGSWYVWTGMMLGCMMFAMSEANGLAYDGCGFAMEVICGTRAIDDRRGRARAYVLVGGIGAFVLFVLAMVCSGCWRTPSDWLLGVTFGICGFSWVLATIGVAETVNPVLMYPTPSLDKPFSTPQGRGAAQMFIPLLQMLLFVVVMLPTVAVIVGLGIGGVLHTWYPVLIPVALANGVAALWLGTWLGAKLLGRRELKVLRTLDDFAALQQ</sequence>
<reference evidence="2 3" key="1">
    <citation type="journal article" date="2017" name="ISME J.">
        <title>Unveiling bifidobacterial biogeography across the mammalian branch of the tree of life.</title>
        <authorList>
            <person name="Milani C."/>
            <person name="Mangifesta M."/>
            <person name="Mancabelli L."/>
            <person name="Lugli G.A."/>
            <person name="James K."/>
            <person name="Duranti S."/>
            <person name="Turroni F."/>
            <person name="Ferrario C."/>
            <person name="Ossiprandi M.C."/>
            <person name="van Sinderen D."/>
            <person name="Ventura M."/>
        </authorList>
    </citation>
    <scope>NUCLEOTIDE SEQUENCE [LARGE SCALE GENOMIC DNA]</scope>
    <source>
        <strain evidence="3">Ham19E</strain>
    </source>
</reference>
<feature type="transmembrane region" description="Helical" evidence="1">
    <location>
        <begin position="233"/>
        <end position="253"/>
    </location>
</feature>
<keyword evidence="1" id="KW-0472">Membrane</keyword>
<organism evidence="2 3">
    <name type="scientific">Bifidobacterium criceti</name>
    <dbReference type="NCBI Taxonomy" id="1960969"/>
    <lineage>
        <taxon>Bacteria</taxon>
        <taxon>Bacillati</taxon>
        <taxon>Actinomycetota</taxon>
        <taxon>Actinomycetes</taxon>
        <taxon>Bifidobacteriales</taxon>
        <taxon>Bifidobacteriaceae</taxon>
        <taxon>Bifidobacterium</taxon>
    </lineage>
</organism>
<feature type="transmembrane region" description="Helical" evidence="1">
    <location>
        <begin position="205"/>
        <end position="226"/>
    </location>
</feature>
<evidence type="ECO:0000313" key="2">
    <source>
        <dbReference type="EMBL" id="PAU68355.1"/>
    </source>
</evidence>
<keyword evidence="1" id="KW-0812">Transmembrane</keyword>
<name>A0A2A2EHH1_9BIFI</name>
<feature type="transmembrane region" description="Helical" evidence="1">
    <location>
        <begin position="90"/>
        <end position="112"/>
    </location>
</feature>